<comment type="caution">
    <text evidence="2">The sequence shown here is derived from an EMBL/GenBank/DDBJ whole genome shotgun (WGS) entry which is preliminary data.</text>
</comment>
<evidence type="ECO:0000313" key="2">
    <source>
        <dbReference type="EMBL" id="SPN99085.1"/>
    </source>
</evidence>
<dbReference type="EMBL" id="ONZQ02000002">
    <property type="protein sequence ID" value="SPN99085.1"/>
    <property type="molecule type" value="Genomic_DNA"/>
</dbReference>
<keyword evidence="3" id="KW-1185">Reference proteome</keyword>
<evidence type="ECO:0000256" key="1">
    <source>
        <dbReference type="SAM" id="MobiDB-lite"/>
    </source>
</evidence>
<dbReference type="AlphaFoldDB" id="A0AAE8MUM6"/>
<evidence type="ECO:0000313" key="3">
    <source>
        <dbReference type="Proteomes" id="UP001187682"/>
    </source>
</evidence>
<name>A0AAE8MUM6_9PEZI</name>
<feature type="region of interest" description="Disordered" evidence="1">
    <location>
        <begin position="1"/>
        <end position="21"/>
    </location>
</feature>
<protein>
    <submittedName>
        <fullName evidence="2">Uncharacterized protein</fullName>
    </submittedName>
</protein>
<accession>A0AAE8MUM6</accession>
<dbReference type="Proteomes" id="UP001187682">
    <property type="component" value="Unassembled WGS sequence"/>
</dbReference>
<sequence length="327" mass="37305">MTKSHHNSGTDADTNGDTPMDPFLSLLDSSHAVDKDQWLVPVDHGSSIDRSGSPADDGILMAYEKMAPFCAYLEPWKLHDPTTQVYYLVNRVKAFTSDVAERNSTPFMHARLYTDHTPPCILDCFATNVLYTNRNPRNIATVMQALYRNVRALIGTEAGRVIVTPAEKLACTQALFLYQVIRLFDGDVTLRAQGEHDIPLLRTWLGDLCRVRENLGDIAKLGGNAVKAQPPKEWKRWIFAESVRRTIVMAYSVLTLYGMMKYDADTWEYTHRWTLSRHLWEADSSSTFYRMWSEKPHFIISNFSFEDFLEHGRGDDVDEFAVILLNG</sequence>
<reference evidence="2" key="1">
    <citation type="submission" date="2018-03" db="EMBL/GenBank/DDBJ databases">
        <authorList>
            <person name="Guldener U."/>
        </authorList>
    </citation>
    <scope>NUCLEOTIDE SEQUENCE</scope>
</reference>
<gene>
    <name evidence="2" type="ORF">DNG_02123</name>
</gene>
<proteinExistence type="predicted"/>
<organism evidence="2 3">
    <name type="scientific">Cephalotrichum gorgonifer</name>
    <dbReference type="NCBI Taxonomy" id="2041049"/>
    <lineage>
        <taxon>Eukaryota</taxon>
        <taxon>Fungi</taxon>
        <taxon>Dikarya</taxon>
        <taxon>Ascomycota</taxon>
        <taxon>Pezizomycotina</taxon>
        <taxon>Sordariomycetes</taxon>
        <taxon>Hypocreomycetidae</taxon>
        <taxon>Microascales</taxon>
        <taxon>Microascaceae</taxon>
        <taxon>Cephalotrichum</taxon>
    </lineage>
</organism>
<feature type="compositionally biased region" description="Polar residues" evidence="1">
    <location>
        <begin position="7"/>
        <end position="17"/>
    </location>
</feature>